<name>A0AAX6MXW6_9PEZI</name>
<keyword evidence="2" id="KW-1185">Reference proteome</keyword>
<accession>A0AAX6MXW6</accession>
<sequence length="586" mass="65281">MFRDYDLDKIGRWMAQGELTRDRIMSRLNSIAQNDAIASENKHALQGAFGSACSRAPLGGDDILTESAFISLLQSKAGLPRGTEGMEAGKIIYEMLVYLSTLPFPTQTRLQPEGLNLAQIIRALAWALSDRTRYIIDESYNSRKRTRSDHKRLLFQSLADCTVPPTIQDEVRRRVNELAHRNLYDVEEYHRDNCQLNNDADGDEIYHDLLDVLFSTQEDSSPSLANIPRAKFRAVAKQIKIEEKLPELHALSISVPRFKAFVKVMLALQFEPVASEHDTVGLAQFDDAAQCICAAFIQGQDESQDSSANLSAVITWPSYCQALEASSPYLLYPFYRLLALAFLDKPGTFDIIQISEPIPSIPADAVLTRPRASQLNTFLAHSAYGPDLRCMGHYVSPNLPTPASLLQTIQDLPDEAIVLFSSQAASVGLAREERYIFGLFSPKPKEDRFHILATADFRPNADEQQQCTLFQLAPRQDLFPGVAGAAGWSTTVCADGNESFVFGRATSIDNIEEEKGGVVFILRDGLSRAEVRHRGKSMESRVNPDADGKVENVTYKANPNRGDWILGFDIDQIEIWSEIEATNPTK</sequence>
<dbReference type="EMBL" id="JBANMG010000001">
    <property type="protein sequence ID" value="KAK6957247.1"/>
    <property type="molecule type" value="Genomic_DNA"/>
</dbReference>
<evidence type="ECO:0008006" key="3">
    <source>
        <dbReference type="Google" id="ProtNLM"/>
    </source>
</evidence>
<dbReference type="Proteomes" id="UP001369815">
    <property type="component" value="Unassembled WGS sequence"/>
</dbReference>
<dbReference type="AlphaFoldDB" id="A0AAX6MXW6"/>
<comment type="caution">
    <text evidence="1">The sequence shown here is derived from an EMBL/GenBank/DDBJ whole genome shotgun (WGS) entry which is preliminary data.</text>
</comment>
<gene>
    <name evidence="1" type="ORF">Daesc_000029</name>
</gene>
<proteinExistence type="predicted"/>
<reference evidence="1 2" key="1">
    <citation type="journal article" date="2024" name="Front Chem Biol">
        <title>Unveiling the potential of Daldinia eschscholtzii MFLUCC 19-0629 through bioactivity and bioinformatics studies for enhanced sustainable agriculture production.</title>
        <authorList>
            <person name="Brooks S."/>
            <person name="Weaver J.A."/>
            <person name="Klomchit A."/>
            <person name="Alharthi S.A."/>
            <person name="Onlamun T."/>
            <person name="Nurani R."/>
            <person name="Vong T.K."/>
            <person name="Alberti F."/>
            <person name="Greco C."/>
        </authorList>
    </citation>
    <scope>NUCLEOTIDE SEQUENCE [LARGE SCALE GENOMIC DNA]</scope>
    <source>
        <strain evidence="1">MFLUCC 19-0629</strain>
    </source>
</reference>
<protein>
    <recommendedName>
        <fullName evidence="3">TLDc domain-containing protein</fullName>
    </recommendedName>
</protein>
<organism evidence="1 2">
    <name type="scientific">Daldinia eschscholtzii</name>
    <dbReference type="NCBI Taxonomy" id="292717"/>
    <lineage>
        <taxon>Eukaryota</taxon>
        <taxon>Fungi</taxon>
        <taxon>Dikarya</taxon>
        <taxon>Ascomycota</taxon>
        <taxon>Pezizomycotina</taxon>
        <taxon>Sordariomycetes</taxon>
        <taxon>Xylariomycetidae</taxon>
        <taxon>Xylariales</taxon>
        <taxon>Hypoxylaceae</taxon>
        <taxon>Daldinia</taxon>
    </lineage>
</organism>
<evidence type="ECO:0000313" key="1">
    <source>
        <dbReference type="EMBL" id="KAK6957247.1"/>
    </source>
</evidence>
<evidence type="ECO:0000313" key="2">
    <source>
        <dbReference type="Proteomes" id="UP001369815"/>
    </source>
</evidence>